<accession>A0A482VGI3</accession>
<dbReference type="OrthoDB" id="202825at2759"/>
<dbReference type="GO" id="GO:0015630">
    <property type="term" value="C:microtubule cytoskeleton"/>
    <property type="evidence" value="ECO:0007669"/>
    <property type="project" value="TreeGrafter"/>
</dbReference>
<gene>
    <name evidence="7" type="ORF">BDFB_001844</name>
</gene>
<dbReference type="Gene3D" id="3.30.470.20">
    <property type="entry name" value="ATP-grasp fold, B domain"/>
    <property type="match status" value="2"/>
</dbReference>
<feature type="compositionally biased region" description="Low complexity" evidence="6">
    <location>
        <begin position="1"/>
        <end position="13"/>
    </location>
</feature>
<dbReference type="GO" id="GO:0060271">
    <property type="term" value="P:cilium assembly"/>
    <property type="evidence" value="ECO:0007669"/>
    <property type="project" value="TreeGrafter"/>
</dbReference>
<organism evidence="7 8">
    <name type="scientific">Asbolus verrucosus</name>
    <name type="common">Desert ironclad beetle</name>
    <dbReference type="NCBI Taxonomy" id="1661398"/>
    <lineage>
        <taxon>Eukaryota</taxon>
        <taxon>Metazoa</taxon>
        <taxon>Ecdysozoa</taxon>
        <taxon>Arthropoda</taxon>
        <taxon>Hexapoda</taxon>
        <taxon>Insecta</taxon>
        <taxon>Pterygota</taxon>
        <taxon>Neoptera</taxon>
        <taxon>Endopterygota</taxon>
        <taxon>Coleoptera</taxon>
        <taxon>Polyphaga</taxon>
        <taxon>Cucujiformia</taxon>
        <taxon>Tenebrionidae</taxon>
        <taxon>Pimeliinae</taxon>
        <taxon>Asbolus</taxon>
    </lineage>
</organism>
<evidence type="ECO:0000256" key="3">
    <source>
        <dbReference type="ARBA" id="ARBA00022598"/>
    </source>
</evidence>
<evidence type="ECO:0000256" key="5">
    <source>
        <dbReference type="ARBA" id="ARBA00022840"/>
    </source>
</evidence>
<feature type="region of interest" description="Disordered" evidence="6">
    <location>
        <begin position="789"/>
        <end position="829"/>
    </location>
</feature>
<keyword evidence="5" id="KW-0067">ATP-binding</keyword>
<dbReference type="InterPro" id="IPR051437">
    <property type="entry name" value="TTLL_monoglycylase"/>
</dbReference>
<dbReference type="InterPro" id="IPR004344">
    <property type="entry name" value="TTL/TTLL_fam"/>
</dbReference>
<evidence type="ECO:0000256" key="6">
    <source>
        <dbReference type="SAM" id="MobiDB-lite"/>
    </source>
</evidence>
<comment type="caution">
    <text evidence="7">The sequence shown here is derived from an EMBL/GenBank/DDBJ whole genome shotgun (WGS) entry which is preliminary data.</text>
</comment>
<sequence length="1405" mass="163032">MVSPLVVSAPSSPKHTIKSDTSSDVMKRSNSCIENKYKCTITSERLTRLRKIVETAVKEHKVFTIKGGWPIIRREMLKRNWIEKYEPAVTKAKSTTAPNTDDLISNLPIKHDWESPTAYIEKCEKTIMSRMLQNFDVDFYWSMRKDQSDLLHRSNAYKLMNRFSKSLFASKEGLALLLQQHYWYSEPGVASINFPRCYVLGFPDHFNNFVDDFRITACMGLLKWLVHKYDTEDKFGIQSPEGQVPLISLQFAIDRCSEFVEVQKHLDIDKEYPRIWDHEWEQFLSHYFLIMHKNGLFDASTDHPLTMYYIKAKNVLNELVKFWPEFNMDGMKNIWILKPGNKCRGRGIQLIKNIAEVEKVMTLKLKYVVQKYIEKPLLIHQTKFDIRQWFIVANSQPLTIWMYRFSSQIFTLDNFHESLHLTNHAVQCKYTNVEQRDKALPQDNMWDCHTFQTYLKQSGVKEKWNEVILPGMREGIVCAMLASQDVMDRRQNTFELYGADFMISEDFKPWLIEINCSPDLSSSTSVTSRMCPQCMEDLVKVVIDRRKDPTADTGLFDLVYRQNLPRVPPYLGMNLSVRGRKIFRSKNKLRQQSQKDKPKDYDNSAQLWLNKKQEQVKTDLKRSLTAPTNLPKLSSSGMYKGPVIEDLIDDLSKSLKSPKIVNMDVIKVPKSEPVKKKCDTNRKKERVSKKGRYYRSKINKVNFISRKQNAKENIKDEDSDEHTTKNYLGLLNEWASRNKSNDCTEIATQKGDGVWERETASILKVPINKSKMEEVPSAMIQPKIKEFFKEEQKSKPSTPKPASPNNKNNNNSKNINNINCNNNTNSNHRIYRGSTSSLGCFSRSTIPPRGSHLSPRRFSSSTHPALLLRKSSSSNRRISSSLSIDPLKLLKDEVHKAIREHKTFTVRGQFSPIRKALLARGWVEKFHISYKDHLNEELKRYQSYAISELLPLMKKEELTATCKNLIKSKLLGGYQVDFYWGSSDEAFKENPDKIKLTIINKLKREIFSYTNKQGLCEASKYSYWYQKSNVSKLNHPRSYSLTAKNGELKGFTEDFNMTAAMSLLKWIVKTNITRECKLISPSGKVPLEAFEFALNECCKFIKRCKHEDIDTHIPEASDHEWNKFLEYFYKIVHYSNHFAQGGGETADSLVRKSNYILNTLKEIWPYVDMDGMMNIWILKPTASSRGRGIHMCRTLQYVLRIIKQNSNIRECYLRFSSQTYNLRKLHESIHLTNNSVQCKYKNASIDAALPSFNMWDSNDFQKYLTNIGYSKAFKNIIYPGMKQCITAAVLMHQDKMVIRRNCFELYGADFILTEDFQPWLLEINSNPALYASTPVTSRMCPKVLDDVIKVVIDYAHNIKANTGGFEMIYKEQMSKLPSPSALEVKGLPLKRDYFYHGPNEQQKAA</sequence>
<keyword evidence="4" id="KW-0547">Nucleotide-binding</keyword>
<dbReference type="EMBL" id="QDEB01101012">
    <property type="protein sequence ID" value="RZC31981.1"/>
    <property type="molecule type" value="Genomic_DNA"/>
</dbReference>
<feature type="region of interest" description="Disordered" evidence="6">
    <location>
        <begin position="1"/>
        <end position="23"/>
    </location>
</feature>
<feature type="compositionally biased region" description="Low complexity" evidence="6">
    <location>
        <begin position="803"/>
        <end position="827"/>
    </location>
</feature>
<feature type="non-terminal residue" evidence="7">
    <location>
        <position position="1405"/>
    </location>
</feature>
<dbReference type="GO" id="GO:0005930">
    <property type="term" value="C:axoneme"/>
    <property type="evidence" value="ECO:0007669"/>
    <property type="project" value="TreeGrafter"/>
</dbReference>
<name>A0A482VGI3_ASBVE</name>
<evidence type="ECO:0000256" key="4">
    <source>
        <dbReference type="ARBA" id="ARBA00022741"/>
    </source>
</evidence>
<dbReference type="InterPro" id="IPR013815">
    <property type="entry name" value="ATP_grasp_subdomain_1"/>
</dbReference>
<proteinExistence type="predicted"/>
<evidence type="ECO:0000313" key="7">
    <source>
        <dbReference type="EMBL" id="RZC31981.1"/>
    </source>
</evidence>
<dbReference type="GO" id="GO:0003341">
    <property type="term" value="P:cilium movement"/>
    <property type="evidence" value="ECO:0007669"/>
    <property type="project" value="TreeGrafter"/>
</dbReference>
<evidence type="ECO:0000256" key="2">
    <source>
        <dbReference type="ARBA" id="ARBA00022490"/>
    </source>
</evidence>
<dbReference type="PROSITE" id="PS51221">
    <property type="entry name" value="TTL"/>
    <property type="match status" value="1"/>
</dbReference>
<dbReference type="SUPFAM" id="SSF56059">
    <property type="entry name" value="Glutathione synthetase ATP-binding domain-like"/>
    <property type="match status" value="2"/>
</dbReference>
<dbReference type="Pfam" id="PF03133">
    <property type="entry name" value="TTL"/>
    <property type="match status" value="2"/>
</dbReference>
<dbReference type="PANTHER" id="PTHR45870">
    <property type="entry name" value="TUBULIN MONOGLYCYLASE TTLL3"/>
    <property type="match status" value="1"/>
</dbReference>
<dbReference type="Proteomes" id="UP000292052">
    <property type="component" value="Unassembled WGS sequence"/>
</dbReference>
<keyword evidence="3" id="KW-0436">Ligase</keyword>
<dbReference type="GO" id="GO:0070736">
    <property type="term" value="F:protein-glycine ligase activity, initiating"/>
    <property type="evidence" value="ECO:0007669"/>
    <property type="project" value="TreeGrafter"/>
</dbReference>
<dbReference type="Gene3D" id="3.30.1490.20">
    <property type="entry name" value="ATP-grasp fold, A domain"/>
    <property type="match status" value="1"/>
</dbReference>
<dbReference type="PANTHER" id="PTHR45870:SF2">
    <property type="entry name" value="TUBULIN MONOGLYCYLASE TTLL3"/>
    <property type="match status" value="1"/>
</dbReference>
<dbReference type="STRING" id="1661398.A0A482VGI3"/>
<dbReference type="GO" id="GO:0005524">
    <property type="term" value="F:ATP binding"/>
    <property type="evidence" value="ECO:0007669"/>
    <property type="project" value="UniProtKB-KW"/>
</dbReference>
<evidence type="ECO:0000313" key="8">
    <source>
        <dbReference type="Proteomes" id="UP000292052"/>
    </source>
</evidence>
<reference evidence="7 8" key="1">
    <citation type="submission" date="2017-03" db="EMBL/GenBank/DDBJ databases">
        <title>Genome of the blue death feigning beetle - Asbolus verrucosus.</title>
        <authorList>
            <person name="Rider S.D."/>
        </authorList>
    </citation>
    <scope>NUCLEOTIDE SEQUENCE [LARGE SCALE GENOMIC DNA]</scope>
    <source>
        <strain evidence="7">Butters</strain>
        <tissue evidence="7">Head and leg muscle</tissue>
    </source>
</reference>
<keyword evidence="2" id="KW-0963">Cytoplasm</keyword>
<comment type="subcellular location">
    <subcellularLocation>
        <location evidence="1">Cytoplasm</location>
    </subcellularLocation>
</comment>
<evidence type="ECO:0000256" key="1">
    <source>
        <dbReference type="ARBA" id="ARBA00004496"/>
    </source>
</evidence>
<keyword evidence="8" id="KW-1185">Reference proteome</keyword>
<protein>
    <submittedName>
        <fullName evidence="7">Tubulin glycylase 3A-like</fullName>
    </submittedName>
</protein>